<dbReference type="EMBL" id="DF836395">
    <property type="protein sequence ID" value="GAN05968.1"/>
    <property type="molecule type" value="Genomic_DNA"/>
</dbReference>
<dbReference type="Proteomes" id="UP000053815">
    <property type="component" value="Unassembled WGS sequence"/>
</dbReference>
<evidence type="ECO:0000313" key="3">
    <source>
        <dbReference type="Proteomes" id="UP000053815"/>
    </source>
</evidence>
<dbReference type="STRING" id="91626.A0A0C9MV15"/>
<feature type="compositionally biased region" description="Low complexity" evidence="1">
    <location>
        <begin position="14"/>
        <end position="25"/>
    </location>
</feature>
<evidence type="ECO:0000313" key="2">
    <source>
        <dbReference type="EMBL" id="GAN05968.1"/>
    </source>
</evidence>
<evidence type="ECO:0008006" key="4">
    <source>
        <dbReference type="Google" id="ProtNLM"/>
    </source>
</evidence>
<keyword evidence="3" id="KW-1185">Reference proteome</keyword>
<proteinExistence type="predicted"/>
<dbReference type="OrthoDB" id="10035640at2759"/>
<gene>
    <name evidence="2" type="ORF">MAM1_0106d05444</name>
</gene>
<organism evidence="2">
    <name type="scientific">Mucor ambiguus</name>
    <dbReference type="NCBI Taxonomy" id="91626"/>
    <lineage>
        <taxon>Eukaryota</taxon>
        <taxon>Fungi</taxon>
        <taxon>Fungi incertae sedis</taxon>
        <taxon>Mucoromycota</taxon>
        <taxon>Mucoromycotina</taxon>
        <taxon>Mucoromycetes</taxon>
        <taxon>Mucorales</taxon>
        <taxon>Mucorineae</taxon>
        <taxon>Mucoraceae</taxon>
        <taxon>Mucor</taxon>
    </lineage>
</organism>
<accession>A0A0C9MV15</accession>
<dbReference type="AlphaFoldDB" id="A0A0C9MV15"/>
<feature type="region of interest" description="Disordered" evidence="1">
    <location>
        <begin position="278"/>
        <end position="301"/>
    </location>
</feature>
<evidence type="ECO:0000256" key="1">
    <source>
        <dbReference type="SAM" id="MobiDB-lite"/>
    </source>
</evidence>
<reference evidence="2" key="1">
    <citation type="submission" date="2014-09" db="EMBL/GenBank/DDBJ databases">
        <title>Draft genome sequence of an oleaginous Mucoromycotina fungus Mucor ambiguus NBRC6742.</title>
        <authorList>
            <person name="Takeda I."/>
            <person name="Yamane N."/>
            <person name="Morita T."/>
            <person name="Tamano K."/>
            <person name="Machida M."/>
            <person name="Baker S."/>
            <person name="Koike H."/>
        </authorList>
    </citation>
    <scope>NUCLEOTIDE SEQUENCE</scope>
    <source>
        <strain evidence="2">NBRC 6742</strain>
    </source>
</reference>
<sequence>MGQEQSNTVGAKKPPSLTPSASTSTNKRSLYDMAHQQQSDDNEIEDNSIIEEESEAEEGIIQVVRGPDDAEEDEELALLRKIQKFEPFIKEQDKGFSIEHLLGLKSKDSKSKEPSKEVQAISDPFLGIFFELQAHIKGQMSHINLEQRILLRRIAYVDELSTASAQTMMAAFNQAKLAADKVSEAAIIKEQAEKAQHYTIGTFKALSKLEQYLDPEDRILATNDINSKWPVLNQLRIKASKSTDVPLLERYISSASDMTTVGTSTSPLIKKVVVSGEPAMADDPHNQNDPSNTRSTSTSSLALNRLRGLSSKSITKTSFPSHSET</sequence>
<protein>
    <recommendedName>
        <fullName evidence="4">BLOC-1-related complex subunit 5</fullName>
    </recommendedName>
</protein>
<feature type="region of interest" description="Disordered" evidence="1">
    <location>
        <begin position="1"/>
        <end position="45"/>
    </location>
</feature>
<feature type="compositionally biased region" description="Polar residues" evidence="1">
    <location>
        <begin position="287"/>
        <end position="301"/>
    </location>
</feature>
<name>A0A0C9MV15_9FUNG</name>